<keyword evidence="9" id="KW-0325">Glycoprotein</keyword>
<keyword evidence="5" id="KW-0964">Secreted</keyword>
<feature type="compositionally biased region" description="Basic and acidic residues" evidence="12">
    <location>
        <begin position="436"/>
        <end position="448"/>
    </location>
</feature>
<evidence type="ECO:0000256" key="12">
    <source>
        <dbReference type="SAM" id="MobiDB-lite"/>
    </source>
</evidence>
<evidence type="ECO:0000256" key="2">
    <source>
        <dbReference type="ARBA" id="ARBA00008652"/>
    </source>
</evidence>
<feature type="region of interest" description="Disordered" evidence="12">
    <location>
        <begin position="1"/>
        <end position="20"/>
    </location>
</feature>
<keyword evidence="7" id="KW-0677">Repeat</keyword>
<dbReference type="AlphaFoldDB" id="A0A0G4HKW8"/>
<comment type="subcellular location">
    <subcellularLocation>
        <location evidence="1">Secreted</location>
    </subcellularLocation>
</comment>
<comment type="catalytic activity">
    <reaction evidence="11">
        <text>a 6-(alpha-D-glucosaminyl)-1-(1,2-diacyl-sn-glycero-3-phospho)-1D-myo-inositol + H2O = 6-(alpha-D-glucosaminyl)-1D-myo-inositol + a 1,2-diacyl-sn-glycero-3-phosphate + H(+)</text>
        <dbReference type="Rhea" id="RHEA:10832"/>
        <dbReference type="ChEBI" id="CHEBI:15377"/>
        <dbReference type="ChEBI" id="CHEBI:15378"/>
        <dbReference type="ChEBI" id="CHEBI:57997"/>
        <dbReference type="ChEBI" id="CHEBI:58608"/>
        <dbReference type="ChEBI" id="CHEBI:58700"/>
        <dbReference type="EC" id="3.1.4.50"/>
    </reaction>
</comment>
<dbReference type="SUPFAM" id="SSF69318">
    <property type="entry name" value="Integrin alpha N-terminal domain"/>
    <property type="match status" value="1"/>
</dbReference>
<dbReference type="PANTHER" id="PTHR23221">
    <property type="entry name" value="GLYCOSYLPHOSPHATIDYLINOSITOL PHOSPHOLIPASE D"/>
    <property type="match status" value="1"/>
</dbReference>
<reference evidence="14" key="1">
    <citation type="submission" date="2014-11" db="EMBL/GenBank/DDBJ databases">
        <authorList>
            <person name="Otto D Thomas"/>
            <person name="Naeem Raeece"/>
        </authorList>
    </citation>
    <scope>NUCLEOTIDE SEQUENCE</scope>
</reference>
<evidence type="ECO:0000256" key="11">
    <source>
        <dbReference type="ARBA" id="ARBA00093237"/>
    </source>
</evidence>
<feature type="compositionally biased region" description="Acidic residues" evidence="12">
    <location>
        <begin position="418"/>
        <end position="435"/>
    </location>
</feature>
<dbReference type="Pfam" id="PF00882">
    <property type="entry name" value="Zn_dep_PLPC"/>
    <property type="match status" value="1"/>
</dbReference>
<dbReference type="VEuPathDB" id="CryptoDB:Cvel_7346"/>
<dbReference type="EC" id="3.1.4.50" evidence="3"/>
<evidence type="ECO:0000256" key="4">
    <source>
        <dbReference type="ARBA" id="ARBA00015988"/>
    </source>
</evidence>
<dbReference type="InterPro" id="IPR013519">
    <property type="entry name" value="Int_alpha_beta-p"/>
</dbReference>
<dbReference type="InterPro" id="IPR028994">
    <property type="entry name" value="Integrin_alpha_N"/>
</dbReference>
<evidence type="ECO:0000256" key="3">
    <source>
        <dbReference type="ARBA" id="ARBA00012284"/>
    </source>
</evidence>
<gene>
    <name evidence="14" type="ORF">Cvel_7346</name>
</gene>
<evidence type="ECO:0000256" key="1">
    <source>
        <dbReference type="ARBA" id="ARBA00004613"/>
    </source>
</evidence>
<feature type="domain" description="Phospholipase C/D" evidence="13">
    <location>
        <begin position="43"/>
        <end position="129"/>
    </location>
</feature>
<dbReference type="Pfam" id="PF01839">
    <property type="entry name" value="FG-GAP"/>
    <property type="match status" value="2"/>
</dbReference>
<dbReference type="InterPro" id="IPR013517">
    <property type="entry name" value="FG-GAP"/>
</dbReference>
<sequence>MVSGLYHSLSSTATDRREIGPPVPRRRAFIAASSSEVPESEHLGALSADAGEFAHWFPFHRHAALVFLERCGPLSFSSVSSEEDKDSPIKGEPWRDMSQGCRDAAAFLFGVLSHYIADVNWHGMTVTEGWGFIQYLGLSDFGCRGDLCDTAHQAADWGGEWMMRHQSPIGAEADTLAWRIPSSILAEALTRGGHQTEASDVDKCSLLFRSMIWGEAAVSPAAFLYYARKAPSLQTEMRSFPLGGVDDMALATLSVWRHFAQWLEGGEEAVPSEDPVGKCKNPERRTKNEKFSLSGPAGNEFDVLQVRGGLGSAGTGGEADTEREREFWTRSSEQAAEWAGKAEKFLTDRASRKEEEEGVSMSGDPVSVFVLPPLPPLDVLSGGSGNSSSSSLAHGSAGRLSDEEEAEFEAWMASEALKEEEEEGEEGCEEEEESLEVDRTESDQIQKDDSDESLSDAVRRVGTPTGTSAEESEEAKRGKMKKGLTCKKKSDKRKRVTNFQEFDFARRGAAVLLCDLDGDGVDDQIVGAPGKIHRGTRREEGAQTCLLCGQVDVFLSSQSPSEVPSFSLLGVRTAGGFGSSLACADLDLDGRRDLIVGSPRASPLEGEEEREKCQRRDNRGAVFIIPGVQMKGLSGSVPLEGTGTGTGVLEGVRVMEGGRWNDLFGETVAVGDLNADGHDDLIVGSPHGTPPESPWGSASNTAAGFVSVLYASPSLLKEDFSNSNEAEGRETGDKSEAVRTIEPSVIISGGKNIGSRFGSSLCVFSLPESEAGDERREGAGTQWLAVGAPGLRGADGNAEFARGGVFLVSFASPESPETVSVVTAGSSEEDFQLFGASCALAAGTLAVGAPHRSLKGRFGLGHHVKAAGVVRLLPLESLAEGVRAHSPDREKVKIEGKLIELEADKIEGGTRMDMPTLVCGGGLARYGNTMVGGGDTVIVGAPFCGWGEGGALFVYRVTTSKKGGREREAKGVSHRKGTKKWGRLGIALALSKGIGESGAAEKGTGKTAAERVVVLGGTPGLGGKEGEQSGGTVRFLF</sequence>
<dbReference type="Gene3D" id="2.130.10.130">
    <property type="entry name" value="Integrin alpha, N-terminal"/>
    <property type="match status" value="2"/>
</dbReference>
<evidence type="ECO:0000256" key="10">
    <source>
        <dbReference type="ARBA" id="ARBA00029753"/>
    </source>
</evidence>
<keyword evidence="6" id="KW-0732">Signal</keyword>
<dbReference type="InterPro" id="IPR029002">
    <property type="entry name" value="PLPC/GPLD1"/>
</dbReference>
<evidence type="ECO:0000256" key="9">
    <source>
        <dbReference type="ARBA" id="ARBA00023180"/>
    </source>
</evidence>
<comment type="similarity">
    <text evidence="2">Belongs to the GPLD1 family.</text>
</comment>
<dbReference type="GO" id="GO:0004621">
    <property type="term" value="F:glycosylphosphatidylinositol phospholipase D activity"/>
    <property type="evidence" value="ECO:0007669"/>
    <property type="project" value="UniProtKB-EC"/>
</dbReference>
<dbReference type="PANTHER" id="PTHR23221:SF7">
    <property type="entry name" value="PHOSPHATIDYLINOSITOL-GLYCAN-SPECIFIC PHOSPHOLIPASE D"/>
    <property type="match status" value="1"/>
</dbReference>
<name>A0A0G4HKW8_9ALVE</name>
<evidence type="ECO:0000259" key="13">
    <source>
        <dbReference type="Pfam" id="PF00882"/>
    </source>
</evidence>
<organism evidence="14">
    <name type="scientific">Chromera velia CCMP2878</name>
    <dbReference type="NCBI Taxonomy" id="1169474"/>
    <lineage>
        <taxon>Eukaryota</taxon>
        <taxon>Sar</taxon>
        <taxon>Alveolata</taxon>
        <taxon>Colpodellida</taxon>
        <taxon>Chromeraceae</taxon>
        <taxon>Chromera</taxon>
    </lineage>
</organism>
<dbReference type="EMBL" id="CDMZ01003058">
    <property type="protein sequence ID" value="CEM44956.1"/>
    <property type="molecule type" value="Genomic_DNA"/>
</dbReference>
<evidence type="ECO:0000256" key="6">
    <source>
        <dbReference type="ARBA" id="ARBA00022729"/>
    </source>
</evidence>
<dbReference type="GO" id="GO:0005615">
    <property type="term" value="C:extracellular space"/>
    <property type="evidence" value="ECO:0007669"/>
    <property type="project" value="TreeGrafter"/>
</dbReference>
<dbReference type="GO" id="GO:0031012">
    <property type="term" value="C:extracellular matrix"/>
    <property type="evidence" value="ECO:0007669"/>
    <property type="project" value="TreeGrafter"/>
</dbReference>
<evidence type="ECO:0000256" key="7">
    <source>
        <dbReference type="ARBA" id="ARBA00022737"/>
    </source>
</evidence>
<evidence type="ECO:0000256" key="5">
    <source>
        <dbReference type="ARBA" id="ARBA00022525"/>
    </source>
</evidence>
<evidence type="ECO:0000256" key="8">
    <source>
        <dbReference type="ARBA" id="ARBA00022801"/>
    </source>
</evidence>
<dbReference type="SMART" id="SM00191">
    <property type="entry name" value="Int_alpha"/>
    <property type="match status" value="5"/>
</dbReference>
<evidence type="ECO:0000313" key="14">
    <source>
        <dbReference type="EMBL" id="CEM44956.1"/>
    </source>
</evidence>
<feature type="region of interest" description="Disordered" evidence="12">
    <location>
        <begin position="380"/>
        <end position="489"/>
    </location>
</feature>
<feature type="compositionally biased region" description="Basic residues" evidence="12">
    <location>
        <begin position="478"/>
        <end position="489"/>
    </location>
</feature>
<keyword evidence="8" id="KW-0378">Hydrolase</keyword>
<feature type="compositionally biased region" description="Low complexity" evidence="12">
    <location>
        <begin position="380"/>
        <end position="399"/>
    </location>
</feature>
<accession>A0A0G4HKW8</accession>
<protein>
    <recommendedName>
        <fullName evidence="4">Phosphatidylinositol-glycan-specific phospholipase D</fullName>
        <ecNumber evidence="3">3.1.4.50</ecNumber>
    </recommendedName>
    <alternativeName>
        <fullName evidence="10">Glycosyl-phosphatidylinositol-specific phospholipase D</fullName>
    </alternativeName>
</protein>
<proteinExistence type="inferred from homology"/>